<dbReference type="SMART" id="SM00329">
    <property type="entry name" value="BPI2"/>
    <property type="match status" value="1"/>
</dbReference>
<dbReference type="GO" id="GO:0015485">
    <property type="term" value="F:cholesterol binding"/>
    <property type="evidence" value="ECO:0007669"/>
    <property type="project" value="TreeGrafter"/>
</dbReference>
<dbReference type="Pfam" id="PF02886">
    <property type="entry name" value="LBP_BPI_CETP_C"/>
    <property type="match status" value="1"/>
</dbReference>
<evidence type="ECO:0000256" key="1">
    <source>
        <dbReference type="ARBA" id="ARBA00000222"/>
    </source>
</evidence>
<evidence type="ECO:0000256" key="13">
    <source>
        <dbReference type="ARBA" id="ARBA00023180"/>
    </source>
</evidence>
<dbReference type="InterPro" id="IPR001124">
    <property type="entry name" value="Lipid-bd_serum_glycop_C"/>
</dbReference>
<dbReference type="AlphaFoldDB" id="A0A401NU18"/>
<keyword evidence="12" id="KW-1207">Sterol metabolism</keyword>
<feature type="domain" description="Lipid-binding serum glycoprotein C-terminal" evidence="16">
    <location>
        <begin position="51"/>
        <end position="258"/>
    </location>
</feature>
<dbReference type="GO" id="GO:0034372">
    <property type="term" value="P:very-low-density lipoprotein particle remodeling"/>
    <property type="evidence" value="ECO:0007669"/>
    <property type="project" value="TreeGrafter"/>
</dbReference>
<dbReference type="GO" id="GO:0042632">
    <property type="term" value="P:cholesterol homeostasis"/>
    <property type="evidence" value="ECO:0007669"/>
    <property type="project" value="TreeGrafter"/>
</dbReference>
<accession>A0A401NU18</accession>
<comment type="catalytic activity">
    <reaction evidence="3">
        <text>1,2,3-tri-(9Z-octadecenoyl)-glycerol(in) = 1,2,3-tri-(9Z-octadecenoyl)-glycerol(out)</text>
        <dbReference type="Rhea" id="RHEA:43352"/>
        <dbReference type="ChEBI" id="CHEBI:53753"/>
    </reaction>
</comment>
<evidence type="ECO:0000256" key="9">
    <source>
        <dbReference type="ARBA" id="ARBA00022548"/>
    </source>
</evidence>
<evidence type="ECO:0000256" key="2">
    <source>
        <dbReference type="ARBA" id="ARBA00001140"/>
    </source>
</evidence>
<proteinExistence type="inferred from homology"/>
<evidence type="ECO:0000256" key="10">
    <source>
        <dbReference type="ARBA" id="ARBA00023055"/>
    </source>
</evidence>
<evidence type="ECO:0000256" key="5">
    <source>
        <dbReference type="ARBA" id="ARBA00007292"/>
    </source>
</evidence>
<dbReference type="GO" id="GO:0043691">
    <property type="term" value="P:reverse cholesterol transport"/>
    <property type="evidence" value="ECO:0007669"/>
    <property type="project" value="InterPro"/>
</dbReference>
<evidence type="ECO:0000256" key="12">
    <source>
        <dbReference type="ARBA" id="ARBA00023166"/>
    </source>
</evidence>
<keyword evidence="8" id="KW-0964">Secreted</keyword>
<comment type="catalytic activity">
    <reaction evidence="1">
        <text>cholesteryl (9Z-octadecenoate)(in) = cholesteryl (9Z-octadecenoate)(out)</text>
        <dbReference type="Rhea" id="RHEA:43348"/>
        <dbReference type="ChEBI" id="CHEBI:46898"/>
    </reaction>
</comment>
<gene>
    <name evidence="17" type="ORF">scyTo_0013333</name>
</gene>
<dbReference type="OrthoDB" id="9940758at2759"/>
<dbReference type="GO" id="GO:0005548">
    <property type="term" value="F:phospholipid transporter activity"/>
    <property type="evidence" value="ECO:0007669"/>
    <property type="project" value="TreeGrafter"/>
</dbReference>
<dbReference type="Proteomes" id="UP000288216">
    <property type="component" value="Unassembled WGS sequence"/>
</dbReference>
<comment type="subcellular location">
    <subcellularLocation>
        <location evidence="4">Secreted</location>
    </subcellularLocation>
</comment>
<evidence type="ECO:0000256" key="11">
    <source>
        <dbReference type="ARBA" id="ARBA00023098"/>
    </source>
</evidence>
<evidence type="ECO:0000256" key="6">
    <source>
        <dbReference type="ARBA" id="ARBA00022354"/>
    </source>
</evidence>
<evidence type="ECO:0000256" key="4">
    <source>
        <dbReference type="ARBA" id="ARBA00004613"/>
    </source>
</evidence>
<evidence type="ECO:0000256" key="3">
    <source>
        <dbReference type="ARBA" id="ARBA00001417"/>
    </source>
</evidence>
<keyword evidence="11" id="KW-0443">Lipid metabolism</keyword>
<comment type="similarity">
    <text evidence="5">Belongs to the BPI/LBP/Plunc superfamily. BPI/LBP family.</text>
</comment>
<reference evidence="17 18" key="1">
    <citation type="journal article" date="2018" name="Nat. Ecol. Evol.">
        <title>Shark genomes provide insights into elasmobranch evolution and the origin of vertebrates.</title>
        <authorList>
            <person name="Hara Y"/>
            <person name="Yamaguchi K"/>
            <person name="Onimaru K"/>
            <person name="Kadota M"/>
            <person name="Koyanagi M"/>
            <person name="Keeley SD"/>
            <person name="Tatsumi K"/>
            <person name="Tanaka K"/>
            <person name="Motone F"/>
            <person name="Kageyama Y"/>
            <person name="Nozu R"/>
            <person name="Adachi N"/>
            <person name="Nishimura O"/>
            <person name="Nakagawa R"/>
            <person name="Tanegashima C"/>
            <person name="Kiyatake I"/>
            <person name="Matsumoto R"/>
            <person name="Murakumo K"/>
            <person name="Nishida K"/>
            <person name="Terakita A"/>
            <person name="Kuratani S"/>
            <person name="Sato K"/>
            <person name="Hyodo S Kuraku.S."/>
        </authorList>
    </citation>
    <scope>NUCLEOTIDE SEQUENCE [LARGE SCALE GENOMIC DNA]</scope>
</reference>
<dbReference type="GO" id="GO:0008203">
    <property type="term" value="P:cholesterol metabolic process"/>
    <property type="evidence" value="ECO:0007669"/>
    <property type="project" value="UniProtKB-KW"/>
</dbReference>
<dbReference type="GO" id="GO:0046470">
    <property type="term" value="P:phosphatidylcholine metabolic process"/>
    <property type="evidence" value="ECO:0007669"/>
    <property type="project" value="TreeGrafter"/>
</dbReference>
<organism evidence="17 18">
    <name type="scientific">Scyliorhinus torazame</name>
    <name type="common">Cloudy catshark</name>
    <name type="synonym">Catulus torazame</name>
    <dbReference type="NCBI Taxonomy" id="75743"/>
    <lineage>
        <taxon>Eukaryota</taxon>
        <taxon>Metazoa</taxon>
        <taxon>Chordata</taxon>
        <taxon>Craniata</taxon>
        <taxon>Vertebrata</taxon>
        <taxon>Chondrichthyes</taxon>
        <taxon>Elasmobranchii</taxon>
        <taxon>Galeomorphii</taxon>
        <taxon>Galeoidea</taxon>
        <taxon>Carcharhiniformes</taxon>
        <taxon>Scyliorhinidae</taxon>
        <taxon>Scyliorhinus</taxon>
    </lineage>
</organism>
<dbReference type="InterPro" id="IPR017943">
    <property type="entry name" value="Bactericidal_perm-incr_a/b_dom"/>
</dbReference>
<dbReference type="GO" id="GO:0031210">
    <property type="term" value="F:phosphatidylcholine binding"/>
    <property type="evidence" value="ECO:0007669"/>
    <property type="project" value="TreeGrafter"/>
</dbReference>
<comment type="function">
    <text evidence="15">Involved in the transfer of neutral lipids, including cholesteryl ester and triglyceride, among lipoprotein particles. Allows the net movement of cholesteryl ester from high density lipoproteins/HDL to triglyceride-rich very low density lipoproteins/VLDL, and the equimolar transport of triglyceride from VLDL to HDL. Regulates the reverse cholesterol transport, by which excess cholesterol is removed from peripheral tissues and returned to the liver for elimination.</text>
</comment>
<keyword evidence="9" id="KW-0153">Cholesterol metabolism</keyword>
<dbReference type="GO" id="GO:0034375">
    <property type="term" value="P:high-density lipoprotein particle remodeling"/>
    <property type="evidence" value="ECO:0007669"/>
    <property type="project" value="TreeGrafter"/>
</dbReference>
<keyword evidence="7" id="KW-0813">Transport</keyword>
<keyword evidence="14" id="KW-0753">Steroid metabolism</keyword>
<dbReference type="InterPro" id="IPR017130">
    <property type="entry name" value="Cholesteryl_ester_transfer"/>
</dbReference>
<keyword evidence="13" id="KW-0325">Glycoprotein</keyword>
<sequence length="280" mass="31775">LFIQDGEIATSVELTADPLITSRYIESWHEGSVSYKNSSVTQKPSAIPVERVETRMFNLWVSEPVINSLLFAAYKDDRLTLKLTDGDLKKLFGDRESEKQPNILQQMIPGIPMHDLMMKLEPLRPPVILFKPLGTVMQASIAMEVNVLSSSNNTDTALYLEMDSETIVHASYAERKICLRPSSNVWVIKVVRSNPVIVLDQNEVEHYLEAFFSIGGLEKIISYVEFYITSLLDKKGLHYFNVTNSVMETNEGYVTIATDFSFPRQLLENFLQNLTPMARS</sequence>
<dbReference type="GO" id="GO:0034364">
    <property type="term" value="C:high-density lipoprotein particle"/>
    <property type="evidence" value="ECO:0007669"/>
    <property type="project" value="InterPro"/>
</dbReference>
<evidence type="ECO:0000256" key="7">
    <source>
        <dbReference type="ARBA" id="ARBA00022448"/>
    </source>
</evidence>
<evidence type="ECO:0000259" key="16">
    <source>
        <dbReference type="SMART" id="SM00329"/>
    </source>
</evidence>
<dbReference type="GO" id="GO:0006641">
    <property type="term" value="P:triglyceride metabolic process"/>
    <property type="evidence" value="ECO:0007669"/>
    <property type="project" value="TreeGrafter"/>
</dbReference>
<dbReference type="SUPFAM" id="SSF55394">
    <property type="entry name" value="Bactericidal permeability-increasing protein, BPI"/>
    <property type="match status" value="1"/>
</dbReference>
<feature type="non-terminal residue" evidence="17">
    <location>
        <position position="1"/>
    </location>
</feature>
<dbReference type="PANTHER" id="PTHR47616">
    <property type="entry name" value="CHOLESTERYL ESTER TRANSFER PROTEIN"/>
    <property type="match status" value="1"/>
</dbReference>
<dbReference type="GO" id="GO:0120020">
    <property type="term" value="F:cholesterol transfer activity"/>
    <property type="evidence" value="ECO:0007669"/>
    <property type="project" value="InterPro"/>
</dbReference>
<dbReference type="Gene3D" id="3.15.20.10">
    <property type="entry name" value="Bactericidal permeability-increasing protein, domain 2"/>
    <property type="match status" value="1"/>
</dbReference>
<evidence type="ECO:0000256" key="15">
    <source>
        <dbReference type="ARBA" id="ARBA00045611"/>
    </source>
</evidence>
<evidence type="ECO:0000313" key="18">
    <source>
        <dbReference type="Proteomes" id="UP000288216"/>
    </source>
</evidence>
<comment type="caution">
    <text evidence="17">The sequence shown here is derived from an EMBL/GenBank/DDBJ whole genome shotgun (WGS) entry which is preliminary data.</text>
</comment>
<comment type="catalytic activity">
    <reaction evidence="2">
        <text>cholesteryl (9Z,12Z)-octadecadienoate(in) = cholesteryl (9Z,12Z)-octadecadienoate(out)</text>
        <dbReference type="Rhea" id="RHEA:43356"/>
        <dbReference type="ChEBI" id="CHEBI:41509"/>
    </reaction>
</comment>
<name>A0A401NU18_SCYTO</name>
<dbReference type="PANTHER" id="PTHR47616:SF1">
    <property type="entry name" value="CHOLESTERYL ESTER TRANSFER PROTEIN"/>
    <property type="match status" value="1"/>
</dbReference>
<dbReference type="GO" id="GO:0034197">
    <property type="term" value="P:triglyceride transport"/>
    <property type="evidence" value="ECO:0007669"/>
    <property type="project" value="TreeGrafter"/>
</dbReference>
<evidence type="ECO:0000256" key="8">
    <source>
        <dbReference type="ARBA" id="ARBA00022525"/>
    </source>
</evidence>
<dbReference type="STRING" id="75743.A0A401NU18"/>
<dbReference type="EMBL" id="BFAA01006761">
    <property type="protein sequence ID" value="GCB64375.1"/>
    <property type="molecule type" value="Genomic_DNA"/>
</dbReference>
<evidence type="ECO:0000313" key="17">
    <source>
        <dbReference type="EMBL" id="GCB64375.1"/>
    </source>
</evidence>
<dbReference type="GO" id="GO:0055091">
    <property type="term" value="P:phospholipid homeostasis"/>
    <property type="evidence" value="ECO:0007669"/>
    <property type="project" value="TreeGrafter"/>
</dbReference>
<dbReference type="GO" id="GO:0017129">
    <property type="term" value="F:triglyceride binding"/>
    <property type="evidence" value="ECO:0007669"/>
    <property type="project" value="TreeGrafter"/>
</dbReference>
<evidence type="ECO:0000256" key="14">
    <source>
        <dbReference type="ARBA" id="ARBA00023221"/>
    </source>
</evidence>
<keyword evidence="18" id="KW-1185">Reference proteome</keyword>
<dbReference type="GO" id="GO:0070328">
    <property type="term" value="P:triglyceride homeostasis"/>
    <property type="evidence" value="ECO:0007669"/>
    <property type="project" value="TreeGrafter"/>
</dbReference>
<keyword evidence="10" id="KW-0445">Lipid transport</keyword>
<dbReference type="GO" id="GO:0034374">
    <property type="term" value="P:low-density lipoprotein particle remodeling"/>
    <property type="evidence" value="ECO:0007669"/>
    <property type="project" value="TreeGrafter"/>
</dbReference>
<protein>
    <recommendedName>
        <fullName evidence="6">Cholesteryl ester transfer protein</fullName>
    </recommendedName>
</protein>